<dbReference type="KEGG" id="agl:PYTT_0328"/>
<evidence type="ECO:0000313" key="3">
    <source>
        <dbReference type="Proteomes" id="UP000176204"/>
    </source>
</evidence>
<proteinExistence type="predicted"/>
<dbReference type="STRING" id="1679444.PYTT_0328"/>
<dbReference type="PRINTS" id="PR00095">
    <property type="entry name" value="ANTSNTHASEI"/>
</dbReference>
<dbReference type="PANTHER" id="PTHR11236:SF50">
    <property type="entry name" value="AMINODEOXYCHORISMATE SYNTHASE COMPONENT 1"/>
    <property type="match status" value="1"/>
</dbReference>
<reference evidence="3" key="1">
    <citation type="submission" date="2016-09" db="EMBL/GenBank/DDBJ databases">
        <authorList>
            <person name="Koehorst J."/>
        </authorList>
    </citation>
    <scope>NUCLEOTIDE SEQUENCE [LARGE SCALE GENOMIC DNA]</scope>
</reference>
<dbReference type="Proteomes" id="UP000176204">
    <property type="component" value="Chromosome I"/>
</dbReference>
<dbReference type="NCBIfam" id="NF005486">
    <property type="entry name" value="PRK07093.1"/>
    <property type="match status" value="1"/>
</dbReference>
<dbReference type="GO" id="GO:0000162">
    <property type="term" value="P:L-tryptophan biosynthetic process"/>
    <property type="evidence" value="ECO:0007669"/>
    <property type="project" value="TreeGrafter"/>
</dbReference>
<sequence length="334" mass="37400">MREFTTKGMHLYTRNECIDLMNRWGGEGRPFLFAVPFDAGSGWVVPADAVPEGVFFQVPLESRMPDAVPLPEPVEFRAEPPDFEAYCRAFACVQSHLMRGDSYLLNLCFPSRLETNLSLRDFAARAVSPYKLLVDGEFACFSPEAFVTVRGGVMRSFPMKGTIRADVPDAERRLLEDEKERREHATIVDLLRNDLAMVCEGVHVPRFRYVEEVETSRGAILQTSSEVCGCLPEGWQGRLGDVLFRLLPAGSVSGAPKEWTVRAIREAEPYERGFYTGVFGFFDGESLDSAVAIRFVEASVEGLVYRSGGGITVLSDAEEEYRELIDKVYVPFAF</sequence>
<evidence type="ECO:0000259" key="1">
    <source>
        <dbReference type="Pfam" id="PF00425"/>
    </source>
</evidence>
<protein>
    <submittedName>
        <fullName evidence="2">Adc synthase</fullName>
    </submittedName>
</protein>
<dbReference type="AlphaFoldDB" id="A0A1H6KNV0"/>
<organism evidence="2 3">
    <name type="scientific">Akkermansia glycaniphila</name>
    <dbReference type="NCBI Taxonomy" id="1679444"/>
    <lineage>
        <taxon>Bacteria</taxon>
        <taxon>Pseudomonadati</taxon>
        <taxon>Verrucomicrobiota</taxon>
        <taxon>Verrucomicrobiia</taxon>
        <taxon>Verrucomicrobiales</taxon>
        <taxon>Akkermansiaceae</taxon>
        <taxon>Akkermansia</taxon>
    </lineage>
</organism>
<dbReference type="InterPro" id="IPR005801">
    <property type="entry name" value="ADC_synthase"/>
</dbReference>
<dbReference type="GO" id="GO:0046820">
    <property type="term" value="F:4-amino-4-deoxychorismate synthase activity"/>
    <property type="evidence" value="ECO:0007669"/>
    <property type="project" value="TreeGrafter"/>
</dbReference>
<dbReference type="PANTHER" id="PTHR11236">
    <property type="entry name" value="AMINOBENZOATE/ANTHRANILATE SYNTHASE"/>
    <property type="match status" value="1"/>
</dbReference>
<dbReference type="InterPro" id="IPR019999">
    <property type="entry name" value="Anth_synth_I-like"/>
</dbReference>
<dbReference type="Gene3D" id="3.60.120.10">
    <property type="entry name" value="Anthranilate synthase"/>
    <property type="match status" value="1"/>
</dbReference>
<dbReference type="Pfam" id="PF00425">
    <property type="entry name" value="Chorismate_bind"/>
    <property type="match status" value="1"/>
</dbReference>
<dbReference type="SUPFAM" id="SSF56322">
    <property type="entry name" value="ADC synthase"/>
    <property type="match status" value="1"/>
</dbReference>
<gene>
    <name evidence="2" type="ORF">PYTT_0328</name>
</gene>
<dbReference type="InterPro" id="IPR015890">
    <property type="entry name" value="Chorismate_C"/>
</dbReference>
<feature type="domain" description="Chorismate-utilising enzyme C-terminal" evidence="1">
    <location>
        <begin position="83"/>
        <end position="327"/>
    </location>
</feature>
<name>A0A1H6KNV0_9BACT</name>
<dbReference type="EMBL" id="LT629973">
    <property type="protein sequence ID" value="SEH73515.1"/>
    <property type="molecule type" value="Genomic_DNA"/>
</dbReference>
<evidence type="ECO:0000313" key="2">
    <source>
        <dbReference type="EMBL" id="SEH73515.1"/>
    </source>
</evidence>
<accession>A0A1H6KNV0</accession>
<keyword evidence="3" id="KW-1185">Reference proteome</keyword>